<sequence>MALPDTACAMQQAWRYGAAVQAMGGAVHRAEIWDGGRFLGLAQVLVRRAGPLRLGWLSRGPVWHDRPGDARAALHALRRALPQPGPRLLLSMSEDRVPGVLPLVTPVCMAEVALAPEPATMRARLHQKWRNRLVRAEASGLKVTVTAASGADMDWLLALDGAQARARGYRRLPPAFLAAWTACKGPPPYLFTARLKGDPVAAMLFLDHAPGATYHLGWNGPQGRALSAHHLLLWRAMRYFARNTRRRLDLGALDTVTAPGLARFKLGTGAQARWLGPTALVPPWRRERPCAVNETAAMLAAPFSVTDDH</sequence>
<keyword evidence="3" id="KW-1185">Reference proteome</keyword>
<evidence type="ECO:0000313" key="2">
    <source>
        <dbReference type="EMBL" id="MFC3143701.1"/>
    </source>
</evidence>
<dbReference type="EC" id="2.3.1.-" evidence="2"/>
<accession>A0ABV7GTA2</accession>
<dbReference type="SUPFAM" id="SSF55729">
    <property type="entry name" value="Acyl-CoA N-acyltransferases (Nat)"/>
    <property type="match status" value="1"/>
</dbReference>
<dbReference type="EMBL" id="JBHRTB010000010">
    <property type="protein sequence ID" value="MFC3143701.1"/>
    <property type="molecule type" value="Genomic_DNA"/>
</dbReference>
<keyword evidence="2" id="KW-0808">Transferase</keyword>
<evidence type="ECO:0000259" key="1">
    <source>
        <dbReference type="Pfam" id="PF13480"/>
    </source>
</evidence>
<dbReference type="RefSeq" id="WP_275630978.1">
    <property type="nucleotide sequence ID" value="NZ_JARGYD010000001.1"/>
</dbReference>
<proteinExistence type="predicted"/>
<organism evidence="2 3">
    <name type="scientific">Psychromarinibacter halotolerans</name>
    <dbReference type="NCBI Taxonomy" id="1775175"/>
    <lineage>
        <taxon>Bacteria</taxon>
        <taxon>Pseudomonadati</taxon>
        <taxon>Pseudomonadota</taxon>
        <taxon>Alphaproteobacteria</taxon>
        <taxon>Rhodobacterales</taxon>
        <taxon>Paracoccaceae</taxon>
        <taxon>Psychromarinibacter</taxon>
    </lineage>
</organism>
<dbReference type="Pfam" id="PF13480">
    <property type="entry name" value="Acetyltransf_6"/>
    <property type="match status" value="1"/>
</dbReference>
<feature type="domain" description="BioF2-like acetyltransferase" evidence="1">
    <location>
        <begin position="127"/>
        <end position="252"/>
    </location>
</feature>
<keyword evidence="2" id="KW-0012">Acyltransferase</keyword>
<name>A0ABV7GTA2_9RHOB</name>
<dbReference type="PANTHER" id="PTHR36174:SF1">
    <property type="entry name" value="LIPID II:GLYCINE GLYCYLTRANSFERASE"/>
    <property type="match status" value="1"/>
</dbReference>
<dbReference type="Proteomes" id="UP001595632">
    <property type="component" value="Unassembled WGS sequence"/>
</dbReference>
<dbReference type="InterPro" id="IPR016181">
    <property type="entry name" value="Acyl_CoA_acyltransferase"/>
</dbReference>
<gene>
    <name evidence="2" type="ORF">ACFOGP_13345</name>
</gene>
<comment type="caution">
    <text evidence="2">The sequence shown here is derived from an EMBL/GenBank/DDBJ whole genome shotgun (WGS) entry which is preliminary data.</text>
</comment>
<dbReference type="InterPro" id="IPR050644">
    <property type="entry name" value="PG_Glycine_Bridge_Synth"/>
</dbReference>
<dbReference type="Gene3D" id="3.40.630.30">
    <property type="match status" value="1"/>
</dbReference>
<reference evidence="3" key="1">
    <citation type="journal article" date="2019" name="Int. J. Syst. Evol. Microbiol.">
        <title>The Global Catalogue of Microorganisms (GCM) 10K type strain sequencing project: providing services to taxonomists for standard genome sequencing and annotation.</title>
        <authorList>
            <consortium name="The Broad Institute Genomics Platform"/>
            <consortium name="The Broad Institute Genome Sequencing Center for Infectious Disease"/>
            <person name="Wu L."/>
            <person name="Ma J."/>
        </authorList>
    </citation>
    <scope>NUCLEOTIDE SEQUENCE [LARGE SCALE GENOMIC DNA]</scope>
    <source>
        <strain evidence="3">KCTC 52366</strain>
    </source>
</reference>
<protein>
    <submittedName>
        <fullName evidence="2">GNAT family N-acetyltransferase</fullName>
        <ecNumber evidence="2">2.3.1.-</ecNumber>
    </submittedName>
</protein>
<dbReference type="GO" id="GO:0016746">
    <property type="term" value="F:acyltransferase activity"/>
    <property type="evidence" value="ECO:0007669"/>
    <property type="project" value="UniProtKB-KW"/>
</dbReference>
<evidence type="ECO:0000313" key="3">
    <source>
        <dbReference type="Proteomes" id="UP001595632"/>
    </source>
</evidence>
<dbReference type="PANTHER" id="PTHR36174">
    <property type="entry name" value="LIPID II:GLYCINE GLYCYLTRANSFERASE"/>
    <property type="match status" value="1"/>
</dbReference>
<dbReference type="InterPro" id="IPR038740">
    <property type="entry name" value="BioF2-like_GNAT_dom"/>
</dbReference>